<evidence type="ECO:0000313" key="1">
    <source>
        <dbReference type="EMBL" id="KAH7907327.1"/>
    </source>
</evidence>
<gene>
    <name evidence="1" type="ORF">BJ138DRAFT_511649</name>
</gene>
<reference evidence="1" key="1">
    <citation type="journal article" date="2021" name="New Phytol.">
        <title>Evolutionary innovations through gain and loss of genes in the ectomycorrhizal Boletales.</title>
        <authorList>
            <person name="Wu G."/>
            <person name="Miyauchi S."/>
            <person name="Morin E."/>
            <person name="Kuo A."/>
            <person name="Drula E."/>
            <person name="Varga T."/>
            <person name="Kohler A."/>
            <person name="Feng B."/>
            <person name="Cao Y."/>
            <person name="Lipzen A."/>
            <person name="Daum C."/>
            <person name="Hundley H."/>
            <person name="Pangilinan J."/>
            <person name="Johnson J."/>
            <person name="Barry K."/>
            <person name="LaButti K."/>
            <person name="Ng V."/>
            <person name="Ahrendt S."/>
            <person name="Min B."/>
            <person name="Choi I.G."/>
            <person name="Park H."/>
            <person name="Plett J.M."/>
            <person name="Magnuson J."/>
            <person name="Spatafora J.W."/>
            <person name="Nagy L.G."/>
            <person name="Henrissat B."/>
            <person name="Grigoriev I.V."/>
            <person name="Yang Z.L."/>
            <person name="Xu J."/>
            <person name="Martin F.M."/>
        </authorList>
    </citation>
    <scope>NUCLEOTIDE SEQUENCE</scope>
    <source>
        <strain evidence="1">ATCC 28755</strain>
    </source>
</reference>
<dbReference type="EMBL" id="MU267915">
    <property type="protein sequence ID" value="KAH7907327.1"/>
    <property type="molecule type" value="Genomic_DNA"/>
</dbReference>
<keyword evidence="2" id="KW-1185">Reference proteome</keyword>
<sequence>MDPSTPIHDPININLEKQTQELLSHIGLESDYAQTLLHSASPTHLLSNLSHLLSIPSLTLAVAKAFRPLLIDLCARWLTDEENLEDRFVALCLLIEPHQELFPILSAFCRRPSFSEGPFGFVSSCESIVVLNKTRLHRLLLSYYRLLQANRLLPHHLLWPVSCLSTLFWSPYPDTGVQLLAIRCYALQCGMAEVERERLESRILGDFCGVDCLIHYGQNTDGSAVQIDGWLFPVLEIDRITKARNALVLDDQDFYASERDSSVPRLSQSDLCPLVANICGVFMLKASSCSAPSSTMISTPSAIKYLRAIAIQLSLRVPTLVSSSPSSGKSTLLSYLASTLYPDDRDHIIPVNLADTSLDPRSLLGSYVSSPTQPGTFEWKDGVLVRAMREGKWLVLEDIDRGSSEVLGLIKPLAESLALGNWIGVRASIDVPNRGRVEAAESFALFATRSVAPLITGNIPTASFFGAHKFHEIIVDSPSEEEVRMIIDARFPRLAGVVASAVIQLWRSIHSLGSTSSTRDVGLRELEQFCKRIDNLLPAYYRHITTDAAGASAVNTVSFSLLFPNPSLREELFLEARDVFFGAGTLTATARTYAERVSALVAESLGLDAERHRWLLDGRTPEYDVEKDSNGDIVSVRIGRTRLTARSSASIVVPLISRPFAMHKPAICLLSRIATSVSLCEPILLTGETGTGKTSVVTHLASLLHRPLISLNLSHQTESSDLLGGFKPIDARIPGSELQERFLTLFGETFSRRKNAKFEESVRRAVKEGKWKRAVALWREAIRLAKDRIQAKAVDDNQEPESMNLDQDIPRKRRKTGHTSLQESEAAWDNFQRTVDEFDIQHAQGTGKFAFDFVEGPLVKALRSGDWILLDEINLASPETLECITGLLRGPASSIILTEQGTLEAVPRHPDFRLFACMNPATDVGKKDLPPNIRARFTEIDVPSPDADRETLLTIITQYIGSSAVGDKAAIMNVAEFYMAVKDLAEKRQLADGSNHRPHYSMRTLARALTFAAEIAPMYSLRRALWEGCLMAFTMVLDPPSAELVTTLAQKHILAGVKNPRSLLARDPTLPASRSQGDFVKFGPFFLERGPLPEDPVEQYVMTPSVETKLIDLSRIILTRRFPVLIEGPTSSGKTSAVEYLAKRTGHRFIRINNHEHTDVQEYLGSYVSDPVTGKLVFKDGLLVHALRHGHWIVLDELNLAPTDVLEALNRLLDDNRELVVPETQEVIRPHPHFMLFATQNPPGLYAGRKILSRAFRNRFLEVHFQDVPQTELETILCQRCRIAPSYGQRIVSVFQELQKRRQAGRVFESKQSFATLRDLFRWAGRDAVGYQELAENGYMLLAERARREDDKLVVKEVIESVMKVRIDEKRMYNIHDDTPRFLSFLECPIPASQIVWTTAMQRLFVLVARALRFNEPVLLVGETGSGKTSVCQVFAEAVSRHLHAVNCHQNTETADLIGGLRPVRNRTASDQSILLEASMILRDAGVVVIPADTQALSVCVSNLLASEIDSSLLAPLHDIQNKLRSSAALFDWYDGPLVKAMNDGDVFLLDEISLADDSVLERLNSVLEPERSIVLAERGGADVDHQMIYASNGFQFLATMNPGGDYGKKELSPALRNRFTEIWVPSVDARSDLRLIVDASWTREELRMYTDALLDFVDWLRERVGDHSICSLRDILAWINFSNAVSMESRIPTNEIFHHAAHMTFLDGLGALHQIATYSLEAISRIKADALWKLQELVPFTKDDSPSAKYDPCRYVQFGSFAIPKGTKETRIHKFNLEAPTTRDNAMRVARACQVPKPILLEGSPGVGKTGLITALANVAGHHLCRINLSDQTDLVDLFGSDLPVENGAAGEFSWRDAEFLKAVQEGHWVLLDEMNLAPQAILEGLNAILDHRGTVYIPELGRSFVRHPSFRVFAAQNPVHQGGGRKGLPKSFLDRFTKCYVNELTADDLLLVCQNLFEDTDTDILRAMIAFNARLNHETVMKRSFANEGSPWEFNLRDIIRWGDLLRATAPSVRPVDHLRTIYLSRFRTIADRDCAQTLFDNIFSTSSSSSQTIPYPLICASSLRIGHFQSARNNLMSPLRPRRILQSHLASLEAIGLCVVQSWLVIITGRHDTGKTDLIRVIANLTGNELHEISVNSASDTTDILGSFEQSYIRGHVVSLAQKILTLAQQYMRSAPKSSSPYTEYRALSNLVSSPRISSLSVILQAASRMLLEIRSTVATEDELPQIESLEAELTDLLSQKSVAGRFEWVDGPLVRAIKQGYWVVLDGANLCNPSVLDRLNSLCEADGVLTLNERGYVDGQVQVLKPHPDFRLFMTVDPHHGELSRAMRNRGVEIALLSNPTEEDECRLRDHLRLPDMTPNYFHSASSAFEAIRRGLQKSDSRTAGNIMYQLSTSTIDQDHSSSALLAYSHFFKPPRRTNTTPLLRFLARSAIFEEISVWLRLLEHLEPTNDNEISPVRAILVDLRSSDIFSAINFFRISNNSRMENYEKALPLDQFLVCSPCAECAAENVCHPNHLALLQALRLFSDVSSLKTDKVEAPAGLVGMGYDSGIFSSLPLGLNQETHQRAINALHTVLEECASVAINVLRRLGNGASSDEIVSAALLLNYRRYIRKSTSDSAFNHSLVQVVSNWISEALDRGNQAFNKLVTASDELQRSISLTTGLGMTEIWTNVLAPESMVPYQELRELEKSARQISRTYENRRQIIHAMALGTIPTVSTENDHKNVLTLIEKTRRSVHSNYNRSIPQGSDPCSLLIELNLLSQLHDASTAIGMMTQLLDATYQDSCGDLLRFVPYQHAVWSGELEQIPLSIVVQLHSGWLHAIWNELEADVNNDGPACLLHPMHLATTYQKSQWKGISLASLGDYDVSLHRHLRFTTMQSSIFMSRPEQLYAFLSRCILMISACFSNSFNNTILPQLQLTKSPNDLHSLVSLLDHTTHEPFQSALRRWLIPATQHSSDSSSSQKYHLITLGRCWIALSRLILELFIPNVPVDPATILRCSADFWRSEEESVRDELLLHLDLEKRTAGNSSNSVTRYLDSVLHDIQTRSLQYSTPVPHRPDIARLQSFWAETHQFLDQVICPSKIDPLLNILALGDLTASKREEVLQESISGFCQRLAAIYPDFEDITKIIQLSLLQFRLGLRLVRCGSTSDVANSDSPNYIATALVAFPSIRSARDITKDLNVDTTRTLLPFDRLLLQVTAAGLLCCFRGVSAHMSEISSAYEQAFRLWSMDRKREGEKEQEMNSLYRRRTLDHDATTESEVEEAEFLELFPTFEEVLERPDTRDTNVTAHGSAFANSPQIQQLVSLHLSIFGEQRPESQPNMKNTFRGVRETVLKTIVETHFVSLHDSLDTNSLHVQLTLLHSKFSILKGTGTLTGASSNFYSDPNVAEAQKMMSIIVALKSRLSNIVEEWPDQMVLHHLLERCDSILALDFSSPVAKFLSAVEQLLVQTDDWEMYANRDNTLKEHRHAITTLIINWRRLELSCWKQLLQSQYESFASGVSDFWFNLYDLTIRGPLIAVEEEARGENGALSRYLGQLPSLLDDFLRSGNIGQFDSRMSLLRSFERLVDSLSKRKSHEPKSALRRVHVILHSTWRYYQLFAPQLAASLAEQRGSLEKELQGLIKLASWKDVNVHALKESARRTHHNLYKLIRKFRDVMRQPAVDKMSPVFAGDAESVYTEKKVSLKEGSSFDMDLPPAGLLADSSTHSHLANLPLTFKRFGNLLDNRVRRFLGQHSAHSVDELAVEVIVTSKRLANQPIPANLSKEKRAKFNKALLSRKRKAWSDLLKELKRGGLATNVKPEVLQQIRDERWIREQPLMPSSTDAAAVDKGENYFDRIRGALPPLRGLLGDHHSDVTTRDLLRGVSFVESGLFLALGGRSQLAHNLESYSSLHRLTQRLRILCEASQLAPLDTSGCGQLERLNLAMANILHGLEELSQSVSIFYELQDPPVVTASLQDQIHSLCGSTRILCDRAHTVICDAEPFPVTMLHDEYIVIIDAVAHIHALPGILEEMMAREPQLSYILRPTETWIREQEFSVLTLIDTAQEQGDHSNQEIDLIIDSLLVTVQSLLKHCPEENSTGLSLSPSPSSDEPEDNYIRNGFCVVSELLQSLGIDAFLDKLVPALTSQSRNPHGFQNGLRRLLPFVHRYMAFAEETLAELSAWTKALFKLDFVLCSVVHTIAKQGFCVPPDVDEDGGEGGEEGQSTGGVGLGEGVGTENVSKEIEDESQVEGLRGDTNDDQDQQQRGPEDNDKDNTIEMSEDFGGALEDVPDDGDEEKGSDDDDEGEDDGEGPEEQLGELDKGDPNKVDEKLWGDENTGDDERNDQDEVPEERSNEKEQEKQSDVVAKEQGKRSKTKEKQTQNEGESQEENNEDQAAGAPDADDAQGKGDEGNEDEIDDEPPNASGAQMDEHIPDADTLDLPDDMALDKFDADKDKQDDDSLDMESEVNGDDNVDDDRNEQGGDGSDDDDDSMDVEPEQTQAQAGKPDGIDEDFPEGEQTPDQPPHVADDEENHDKESKDGDDDDSNPVAQPDTSAGNEHATADQQQADDSPVTSNNQAGGSGAQKHDAGVEDVDAVQDQDMTADESNVNNSTRSQPPPPSAPQAPGTSNDGTHRGTANSSHRALDLSTNPLRNLGDALKEVHARFDEILNNERSADSTPLLPPAEQAQQVEYADGDEDGEDGVMQALGPAGADEEQVTKLSDLKLVEDAPHQDVDMDMDVDMAPEANPSLPTPSAMHAEPTADALRSDGDGALTQTDVQNSLRAVHGLPPTDGPVPTGASAEDEPDDDPMDMDAPDLDAAAQAALLSFQRGAEHPSEAATSLWHLYTTLTAPLAAQLSAQLRLILAPTLATRLRGDYRTGKRLNMKKLVGYLASDCTKDKIWLRRTRPSARAYQVLVALDDSRSMWEGVGTGRGGEGGGRTIHLAYAALALVLNALGKLEVGDVAVARFGSTVEMVKDFSDGSSSTTSSITTLDGARIMGAFKFDQRATDVLGLVQHTLGVLERARERSAQNQGELWQLEIIISDGICQDHERLGAVLRRAREKRVMIVFIIVDSLHSGTGGTGVGAGAGTGGTSILSLNRVAYKPVTTVGTPTFTAAPRTELQMEPYLASFPFEYYVVLRDVEALPDVLAGTLRQFFERVGEE</sequence>
<comment type="caution">
    <text evidence="1">The sequence shown here is derived from an EMBL/GenBank/DDBJ whole genome shotgun (WGS) entry which is preliminary data.</text>
</comment>
<proteinExistence type="predicted"/>
<evidence type="ECO:0000313" key="2">
    <source>
        <dbReference type="Proteomes" id="UP000790377"/>
    </source>
</evidence>
<accession>A0ACB8A2Z2</accession>
<organism evidence="1 2">
    <name type="scientific">Hygrophoropsis aurantiaca</name>
    <dbReference type="NCBI Taxonomy" id="72124"/>
    <lineage>
        <taxon>Eukaryota</taxon>
        <taxon>Fungi</taxon>
        <taxon>Dikarya</taxon>
        <taxon>Basidiomycota</taxon>
        <taxon>Agaricomycotina</taxon>
        <taxon>Agaricomycetes</taxon>
        <taxon>Agaricomycetidae</taxon>
        <taxon>Boletales</taxon>
        <taxon>Coniophorineae</taxon>
        <taxon>Hygrophoropsidaceae</taxon>
        <taxon>Hygrophoropsis</taxon>
    </lineage>
</organism>
<protein>
    <submittedName>
        <fullName evidence="1">Midasin</fullName>
    </submittedName>
</protein>
<name>A0ACB8A2Z2_9AGAM</name>
<dbReference type="Proteomes" id="UP000790377">
    <property type="component" value="Unassembled WGS sequence"/>
</dbReference>